<accession>A0AA37XE98</accession>
<dbReference type="RefSeq" id="WP_284250388.1">
    <property type="nucleotide sequence ID" value="NZ_BSUM01000001.1"/>
</dbReference>
<keyword evidence="2" id="KW-1185">Reference proteome</keyword>
<evidence type="ECO:0000313" key="2">
    <source>
        <dbReference type="Proteomes" id="UP001157161"/>
    </source>
</evidence>
<dbReference type="Proteomes" id="UP001157161">
    <property type="component" value="Unassembled WGS sequence"/>
</dbReference>
<evidence type="ECO:0000313" key="1">
    <source>
        <dbReference type="EMBL" id="GMA31593.1"/>
    </source>
</evidence>
<evidence type="ECO:0008006" key="3">
    <source>
        <dbReference type="Google" id="ProtNLM"/>
    </source>
</evidence>
<gene>
    <name evidence="1" type="ORF">GCM10025875_15850</name>
</gene>
<dbReference type="EMBL" id="BSUM01000001">
    <property type="protein sequence ID" value="GMA31593.1"/>
    <property type="molecule type" value="Genomic_DNA"/>
</dbReference>
<organism evidence="1 2">
    <name type="scientific">Litorihabitans aurantiacus</name>
    <dbReference type="NCBI Taxonomy" id="1930061"/>
    <lineage>
        <taxon>Bacteria</taxon>
        <taxon>Bacillati</taxon>
        <taxon>Actinomycetota</taxon>
        <taxon>Actinomycetes</taxon>
        <taxon>Micrococcales</taxon>
        <taxon>Beutenbergiaceae</taxon>
        <taxon>Litorihabitans</taxon>
    </lineage>
</organism>
<dbReference type="AlphaFoldDB" id="A0AA37XE98"/>
<reference evidence="1" key="2">
    <citation type="submission" date="2023-02" db="EMBL/GenBank/DDBJ databases">
        <authorList>
            <person name="Sun Q."/>
            <person name="Mori K."/>
        </authorList>
    </citation>
    <scope>NUCLEOTIDE SEQUENCE</scope>
    <source>
        <strain evidence="1">NBRC 112290</strain>
    </source>
</reference>
<proteinExistence type="predicted"/>
<sequence>MKAILRAAGYSPQTFGDDAMSISSTATEVKARERLSERTRDKKARYWAAALSPLARTMLDIDAVVFRGKGAGVEVPETRFPPKVQEDTLELAQTALALRNAEAASIEQRVRLVHPEWDGDTVNAEVGRIKAETSLADPATFRPGVDDVGGCLRARPTTPAS</sequence>
<reference evidence="1" key="1">
    <citation type="journal article" date="2014" name="Int. J. Syst. Evol. Microbiol.">
        <title>Complete genome sequence of Corynebacterium casei LMG S-19264T (=DSM 44701T), isolated from a smear-ripened cheese.</title>
        <authorList>
            <consortium name="US DOE Joint Genome Institute (JGI-PGF)"/>
            <person name="Walter F."/>
            <person name="Albersmeier A."/>
            <person name="Kalinowski J."/>
            <person name="Ruckert C."/>
        </authorList>
    </citation>
    <scope>NUCLEOTIDE SEQUENCE</scope>
    <source>
        <strain evidence="1">NBRC 112290</strain>
    </source>
</reference>
<comment type="caution">
    <text evidence="1">The sequence shown here is derived from an EMBL/GenBank/DDBJ whole genome shotgun (WGS) entry which is preliminary data.</text>
</comment>
<name>A0AA37XE98_9MICO</name>
<protein>
    <recommendedName>
        <fullName evidence="3">Phage portal protein</fullName>
    </recommendedName>
</protein>